<name>A0A8S4AZQ1_9TELE</name>
<dbReference type="InterPro" id="IPR013783">
    <property type="entry name" value="Ig-like_fold"/>
</dbReference>
<comment type="caution">
    <text evidence="8">The sequence shown here is derived from an EMBL/GenBank/DDBJ whole genome shotgun (WGS) entry which is preliminary data.</text>
</comment>
<keyword evidence="5" id="KW-0812">Transmembrane</keyword>
<dbReference type="InterPro" id="IPR007110">
    <property type="entry name" value="Ig-like_dom"/>
</dbReference>
<dbReference type="AlphaFoldDB" id="A0A8S4AZQ1"/>
<gene>
    <name evidence="8" type="ORF">MMEN_LOCUS9255</name>
</gene>
<evidence type="ECO:0000313" key="9">
    <source>
        <dbReference type="Proteomes" id="UP000677803"/>
    </source>
</evidence>
<dbReference type="SMART" id="SM00408">
    <property type="entry name" value="IGc2"/>
    <property type="match status" value="3"/>
</dbReference>
<evidence type="ECO:0000256" key="4">
    <source>
        <dbReference type="SAM" id="MobiDB-lite"/>
    </source>
</evidence>
<feature type="chain" id="PRO_5035723450" evidence="6">
    <location>
        <begin position="21"/>
        <end position="1063"/>
    </location>
</feature>
<evidence type="ECO:0000256" key="6">
    <source>
        <dbReference type="SAM" id="SignalP"/>
    </source>
</evidence>
<feature type="domain" description="Ig-like" evidence="7">
    <location>
        <begin position="346"/>
        <end position="415"/>
    </location>
</feature>
<dbReference type="Pfam" id="PF00047">
    <property type="entry name" value="ig"/>
    <property type="match status" value="1"/>
</dbReference>
<keyword evidence="3" id="KW-0393">Immunoglobulin domain</keyword>
<dbReference type="Proteomes" id="UP000677803">
    <property type="component" value="Unassembled WGS sequence"/>
</dbReference>
<keyword evidence="2" id="KW-1015">Disulfide bond</keyword>
<evidence type="ECO:0000256" key="3">
    <source>
        <dbReference type="ARBA" id="ARBA00023319"/>
    </source>
</evidence>
<dbReference type="InterPro" id="IPR003598">
    <property type="entry name" value="Ig_sub2"/>
</dbReference>
<dbReference type="InterPro" id="IPR013151">
    <property type="entry name" value="Immunoglobulin_dom"/>
</dbReference>
<feature type="domain" description="Ig-like" evidence="7">
    <location>
        <begin position="881"/>
        <end position="947"/>
    </location>
</feature>
<evidence type="ECO:0000256" key="1">
    <source>
        <dbReference type="ARBA" id="ARBA00022729"/>
    </source>
</evidence>
<dbReference type="InterPro" id="IPR036179">
    <property type="entry name" value="Ig-like_dom_sf"/>
</dbReference>
<dbReference type="GO" id="GO:0009897">
    <property type="term" value="C:external side of plasma membrane"/>
    <property type="evidence" value="ECO:0007669"/>
    <property type="project" value="TreeGrafter"/>
</dbReference>
<feature type="domain" description="Ig-like" evidence="7">
    <location>
        <begin position="28"/>
        <end position="104"/>
    </location>
</feature>
<reference evidence="8" key="1">
    <citation type="submission" date="2021-05" db="EMBL/GenBank/DDBJ databases">
        <authorList>
            <person name="Tigano A."/>
        </authorList>
    </citation>
    <scope>NUCLEOTIDE SEQUENCE</scope>
</reference>
<feature type="domain" description="Ig-like" evidence="7">
    <location>
        <begin position="429"/>
        <end position="568"/>
    </location>
</feature>
<evidence type="ECO:0000256" key="5">
    <source>
        <dbReference type="SAM" id="Phobius"/>
    </source>
</evidence>
<evidence type="ECO:0000313" key="8">
    <source>
        <dbReference type="EMBL" id="CAG5902705.1"/>
    </source>
</evidence>
<keyword evidence="9" id="KW-1185">Reference proteome</keyword>
<dbReference type="GO" id="GO:0006955">
    <property type="term" value="P:immune response"/>
    <property type="evidence" value="ECO:0007669"/>
    <property type="project" value="TreeGrafter"/>
</dbReference>
<feature type="domain" description="Ig-like" evidence="7">
    <location>
        <begin position="598"/>
        <end position="669"/>
    </location>
</feature>
<feature type="transmembrane region" description="Helical" evidence="5">
    <location>
        <begin position="962"/>
        <end position="982"/>
    </location>
</feature>
<evidence type="ECO:0000256" key="2">
    <source>
        <dbReference type="ARBA" id="ARBA00023157"/>
    </source>
</evidence>
<accession>A0A8S4AZQ1</accession>
<organism evidence="8 9">
    <name type="scientific">Menidia menidia</name>
    <name type="common">Atlantic silverside</name>
    <dbReference type="NCBI Taxonomy" id="238744"/>
    <lineage>
        <taxon>Eukaryota</taxon>
        <taxon>Metazoa</taxon>
        <taxon>Chordata</taxon>
        <taxon>Craniata</taxon>
        <taxon>Vertebrata</taxon>
        <taxon>Euteleostomi</taxon>
        <taxon>Actinopterygii</taxon>
        <taxon>Neopterygii</taxon>
        <taxon>Teleostei</taxon>
        <taxon>Neoteleostei</taxon>
        <taxon>Acanthomorphata</taxon>
        <taxon>Ovalentaria</taxon>
        <taxon>Atherinomorphae</taxon>
        <taxon>Atheriniformes</taxon>
        <taxon>Atherinopsidae</taxon>
        <taxon>Menidiinae</taxon>
        <taxon>Menidia</taxon>
    </lineage>
</organism>
<feature type="domain" description="Ig-like" evidence="7">
    <location>
        <begin position="676"/>
        <end position="754"/>
    </location>
</feature>
<protein>
    <submittedName>
        <fullName evidence="8">(Atlantic silverside) hypothetical protein</fullName>
    </submittedName>
</protein>
<keyword evidence="1 6" id="KW-0732">Signal</keyword>
<sequence length="1063" mass="117979">MGLAWLCVLGLFLLRTPSDGYQELEIKPTLRADRGIIPAGGSVTLTCSVEDGSDGWSFDWFRNDVSVYPAAPYGTNSKVISEGGKYTCRGRRRGGGAVFYTDYSQELVIKETQHEIKPTLRADREILPAGGSVTLTCSVEGRSDLDFELYRRTSRDKVIKSESDPVIIQETVPPKPTVVLQPSWTLIYRGETVTATCQIEGGGGTQWEYEWRPKRFNFPETSREIRVSDSGGFSCRGRRDEFSITEWSDVITVTVSAGTPAASLRADSRIIPAGGSVTLTCSVEGRSDLDHNLYRGSLKRQFIISEKAGVFIITKGGEYTCMGYNRNISSYLSYPVIIQKTVPPKPTVVLQPSWTLIYRGKTVTATCQIKGGGGAQWEYEWRRNGLNSPETSREIRVSVGGGFSCRGRRDEFSITKWSDVITVTVSEQPRPVLSVSPSWLSPRASVTLSCELQHQDAGWSFSWYKAVPDRSEESYRYELLPVNTTGAEQGSYILHDRHTQQDMCAELGEESQSITAITAGHSSSGLQDGSDGWSFDWFRNGSSVYLGAQLETDNKVLTVSDGGEYTCRGRRGGRGEGEVLYTENSRPVIIRKTLSVKPTVVLQPSWTLIYRGETVTATCQIEEEGGTQWKYEWLNIPETSREIRVSDIVEFSCWARKDYVLTKWSDRITLNVSEQPRPVLSVSPSWLSPGASVTMSCQLQHQDAGWSFSWYKAVPDRSAESYRYELLPVSTTGAKQGSYILHGQTHTAGYVCRAGRGEPEYHSHYSQPQFVWSADLHPAASLTVSPNRVQHFRRDSVSLICGGNSTSWRVKRFTGTRLLLHCSDFYWGTMTGSRCEKQLSSSGDGVFWCESESGEFSNAVNISVQANYDDGVILESPVHPVTEGASVSLSCRQRRRAPLSNVDFYHDAKLVQNGSRAELNISAVSQSDEGFYWCEASGKSSTQSWVSVKGGVSRAESSSFPVLMVVGAVVVGVFFLVLLLFLCRCRRSEASAAEQTENQDGNQQQVHSSQLHGELCVYENLSDWETSGAGEQEAVYANVPHMMEPKGKQRGKHHNQNPRWTTG</sequence>
<keyword evidence="5" id="KW-1133">Transmembrane helix</keyword>
<dbReference type="EMBL" id="CAJRST010009890">
    <property type="protein sequence ID" value="CAG5902705.1"/>
    <property type="molecule type" value="Genomic_DNA"/>
</dbReference>
<dbReference type="PANTHER" id="PTHR11481">
    <property type="entry name" value="IMMUNOGLOBULIN FC RECEPTOR"/>
    <property type="match status" value="1"/>
</dbReference>
<evidence type="ECO:0000259" key="7">
    <source>
        <dbReference type="PROSITE" id="PS50835"/>
    </source>
</evidence>
<dbReference type="GO" id="GO:0004888">
    <property type="term" value="F:transmembrane signaling receptor activity"/>
    <property type="evidence" value="ECO:0007669"/>
    <property type="project" value="TreeGrafter"/>
</dbReference>
<feature type="domain" description="Ig-like" evidence="7">
    <location>
        <begin position="176"/>
        <end position="245"/>
    </location>
</feature>
<keyword evidence="5" id="KW-0472">Membrane</keyword>
<dbReference type="SUPFAM" id="SSF48726">
    <property type="entry name" value="Immunoglobulin"/>
    <property type="match status" value="7"/>
</dbReference>
<dbReference type="InterPro" id="IPR050488">
    <property type="entry name" value="Ig_Fc_receptor"/>
</dbReference>
<dbReference type="PANTHER" id="PTHR11481:SF64">
    <property type="entry name" value="FC RECEPTOR-LIKE PROTEIN 4"/>
    <property type="match status" value="1"/>
</dbReference>
<dbReference type="GO" id="GO:0007166">
    <property type="term" value="P:cell surface receptor signaling pathway"/>
    <property type="evidence" value="ECO:0007669"/>
    <property type="project" value="TreeGrafter"/>
</dbReference>
<feature type="signal peptide" evidence="6">
    <location>
        <begin position="1"/>
        <end position="20"/>
    </location>
</feature>
<proteinExistence type="predicted"/>
<dbReference type="OrthoDB" id="6151406at2759"/>
<feature type="region of interest" description="Disordered" evidence="4">
    <location>
        <begin position="1043"/>
        <end position="1063"/>
    </location>
</feature>
<dbReference type="Gene3D" id="2.60.40.10">
    <property type="entry name" value="Immunoglobulins"/>
    <property type="match status" value="8"/>
</dbReference>
<feature type="domain" description="Ig-like" evidence="7">
    <location>
        <begin position="260"/>
        <end position="333"/>
    </location>
</feature>
<dbReference type="InterPro" id="IPR003599">
    <property type="entry name" value="Ig_sub"/>
</dbReference>
<dbReference type="SMART" id="SM00409">
    <property type="entry name" value="IG"/>
    <property type="match status" value="8"/>
</dbReference>
<dbReference type="PROSITE" id="PS50835">
    <property type="entry name" value="IG_LIKE"/>
    <property type="match status" value="8"/>
</dbReference>